<protein>
    <submittedName>
        <fullName evidence="3">Secreted protein</fullName>
    </submittedName>
</protein>
<reference evidence="3" key="1">
    <citation type="submission" date="2016-06" db="UniProtKB">
        <authorList>
            <consortium name="WormBaseParasite"/>
        </authorList>
    </citation>
    <scope>IDENTIFICATION</scope>
</reference>
<keyword evidence="2" id="KW-1185">Reference proteome</keyword>
<dbReference type="AlphaFoldDB" id="A0A183TAM0"/>
<name>A0A183TAM0_SCHSO</name>
<evidence type="ECO:0000313" key="3">
    <source>
        <dbReference type="WBParaSite" id="SSLN_0001403301-mRNA-1"/>
    </source>
</evidence>
<evidence type="ECO:0000313" key="1">
    <source>
        <dbReference type="EMBL" id="VDL99903.1"/>
    </source>
</evidence>
<dbReference type="EMBL" id="UYSU01038156">
    <property type="protein sequence ID" value="VDL99903.1"/>
    <property type="molecule type" value="Genomic_DNA"/>
</dbReference>
<evidence type="ECO:0000313" key="2">
    <source>
        <dbReference type="Proteomes" id="UP000275846"/>
    </source>
</evidence>
<accession>A0A183TAM0</accession>
<dbReference type="Proteomes" id="UP000275846">
    <property type="component" value="Unassembled WGS sequence"/>
</dbReference>
<gene>
    <name evidence="1" type="ORF">SSLN_LOCUS13518</name>
</gene>
<reference evidence="1 2" key="2">
    <citation type="submission" date="2018-11" db="EMBL/GenBank/DDBJ databases">
        <authorList>
            <consortium name="Pathogen Informatics"/>
        </authorList>
    </citation>
    <scope>NUCLEOTIDE SEQUENCE [LARGE SCALE GENOMIC DNA]</scope>
    <source>
        <strain evidence="1 2">NST_G2</strain>
    </source>
</reference>
<dbReference type="WBParaSite" id="SSLN_0001403301-mRNA-1">
    <property type="protein sequence ID" value="SSLN_0001403301-mRNA-1"/>
    <property type="gene ID" value="SSLN_0001403301"/>
</dbReference>
<organism evidence="3">
    <name type="scientific">Schistocephalus solidus</name>
    <name type="common">Tapeworm</name>
    <dbReference type="NCBI Taxonomy" id="70667"/>
    <lineage>
        <taxon>Eukaryota</taxon>
        <taxon>Metazoa</taxon>
        <taxon>Spiralia</taxon>
        <taxon>Lophotrochozoa</taxon>
        <taxon>Platyhelminthes</taxon>
        <taxon>Cestoda</taxon>
        <taxon>Eucestoda</taxon>
        <taxon>Diphyllobothriidea</taxon>
        <taxon>Diphyllobothriidae</taxon>
        <taxon>Schistocephalus</taxon>
    </lineage>
</organism>
<sequence>MERIFLLSSGSITQVVFDRSICLLYVVKAPVAASNWYPTLTCGSSKLVLPSSHTLGNRHDWWAKPDEGPRCCVCLYTRPFPSYFSLSFTLSSASLLTLPSSPIVEKVLWLGRNAITYSAQANRSFSH</sequence>
<proteinExistence type="predicted"/>